<feature type="chain" id="PRO_5031409915" evidence="2">
    <location>
        <begin position="20"/>
        <end position="108"/>
    </location>
</feature>
<reference evidence="3" key="1">
    <citation type="submission" date="2021-01" db="EMBL/GenBank/DDBJ databases">
        <authorList>
            <person name="Corre E."/>
            <person name="Pelletier E."/>
            <person name="Niang G."/>
            <person name="Scheremetjew M."/>
            <person name="Finn R."/>
            <person name="Kale V."/>
            <person name="Holt S."/>
            <person name="Cochrane G."/>
            <person name="Meng A."/>
            <person name="Brown T."/>
            <person name="Cohen L."/>
        </authorList>
    </citation>
    <scope>NUCLEOTIDE SEQUENCE</scope>
    <source>
        <strain evidence="3">CCMP1452</strain>
    </source>
</reference>
<dbReference type="AlphaFoldDB" id="A0A7S2R301"/>
<proteinExistence type="predicted"/>
<evidence type="ECO:0000256" key="1">
    <source>
        <dbReference type="SAM" id="MobiDB-lite"/>
    </source>
</evidence>
<name>A0A7S2R301_9STRA</name>
<keyword evidence="2" id="KW-0732">Signal</keyword>
<feature type="signal peptide" evidence="2">
    <location>
        <begin position="1"/>
        <end position="19"/>
    </location>
</feature>
<feature type="region of interest" description="Disordered" evidence="1">
    <location>
        <begin position="67"/>
        <end position="108"/>
    </location>
</feature>
<organism evidence="3">
    <name type="scientific">Eucampia antarctica</name>
    <dbReference type="NCBI Taxonomy" id="49252"/>
    <lineage>
        <taxon>Eukaryota</taxon>
        <taxon>Sar</taxon>
        <taxon>Stramenopiles</taxon>
        <taxon>Ochrophyta</taxon>
        <taxon>Bacillariophyta</taxon>
        <taxon>Mediophyceae</taxon>
        <taxon>Biddulphiophycidae</taxon>
        <taxon>Hemiaulales</taxon>
        <taxon>Hemiaulaceae</taxon>
        <taxon>Eucampia</taxon>
    </lineage>
</organism>
<sequence>MKGLILIFATIYASHVVAAFVPMTNQRPRFVLENLSMVKTGPRGKPAKSSQEDLDLTIQVVMDGMSKDNDTTKDIISNTNNDDTKKSKRSSAREAVKRTVKKVLKRKD</sequence>
<protein>
    <submittedName>
        <fullName evidence="3">Uncharacterized protein</fullName>
    </submittedName>
</protein>
<evidence type="ECO:0000313" key="3">
    <source>
        <dbReference type="EMBL" id="CAD9658999.1"/>
    </source>
</evidence>
<dbReference type="EMBL" id="HBHI01005554">
    <property type="protein sequence ID" value="CAD9658999.1"/>
    <property type="molecule type" value="Transcribed_RNA"/>
</dbReference>
<feature type="compositionally biased region" description="Basic residues" evidence="1">
    <location>
        <begin position="98"/>
        <end position="108"/>
    </location>
</feature>
<gene>
    <name evidence="3" type="ORF">EANT1437_LOCUS2801</name>
</gene>
<evidence type="ECO:0000256" key="2">
    <source>
        <dbReference type="SAM" id="SignalP"/>
    </source>
</evidence>
<accession>A0A7S2R301</accession>